<accession>A0A840YE36</accession>
<evidence type="ECO:0000313" key="2">
    <source>
        <dbReference type="EMBL" id="MBB5694431.1"/>
    </source>
</evidence>
<keyword evidence="3" id="KW-1185">Reference proteome</keyword>
<proteinExistence type="predicted"/>
<feature type="compositionally biased region" description="Polar residues" evidence="1">
    <location>
        <begin position="1"/>
        <end position="10"/>
    </location>
</feature>
<dbReference type="EMBL" id="JACIJD010000010">
    <property type="protein sequence ID" value="MBB5694431.1"/>
    <property type="molecule type" value="Genomic_DNA"/>
</dbReference>
<evidence type="ECO:0000313" key="3">
    <source>
        <dbReference type="Proteomes" id="UP000580654"/>
    </source>
</evidence>
<sequence length="80" mass="8395">MSQASGVSERTVQRLEKGDPGASIGTVATLLKSLERRGVVLAGSDGRIRGGVQILKETEVDRELEAEIARGISATKNSST</sequence>
<feature type="region of interest" description="Disordered" evidence="1">
    <location>
        <begin position="1"/>
        <end position="23"/>
    </location>
</feature>
<dbReference type="Gene3D" id="1.10.260.40">
    <property type="entry name" value="lambda repressor-like DNA-binding domains"/>
    <property type="match status" value="1"/>
</dbReference>
<evidence type="ECO:0000256" key="1">
    <source>
        <dbReference type="SAM" id="MobiDB-lite"/>
    </source>
</evidence>
<dbReference type="AlphaFoldDB" id="A0A840YE36"/>
<protein>
    <submittedName>
        <fullName evidence="2">Putative transcriptional regulator</fullName>
    </submittedName>
</protein>
<dbReference type="InterPro" id="IPR010982">
    <property type="entry name" value="Lambda_DNA-bd_dom_sf"/>
</dbReference>
<dbReference type="Proteomes" id="UP000580654">
    <property type="component" value="Unassembled WGS sequence"/>
</dbReference>
<organism evidence="2 3">
    <name type="scientific">Muricoccus pecuniae</name>
    <dbReference type="NCBI Taxonomy" id="693023"/>
    <lineage>
        <taxon>Bacteria</taxon>
        <taxon>Pseudomonadati</taxon>
        <taxon>Pseudomonadota</taxon>
        <taxon>Alphaproteobacteria</taxon>
        <taxon>Acetobacterales</taxon>
        <taxon>Roseomonadaceae</taxon>
        <taxon>Muricoccus</taxon>
    </lineage>
</organism>
<name>A0A840YE36_9PROT</name>
<reference evidence="2 3" key="1">
    <citation type="submission" date="2020-08" db="EMBL/GenBank/DDBJ databases">
        <title>Genomic Encyclopedia of Type Strains, Phase IV (KMG-IV): sequencing the most valuable type-strain genomes for metagenomic binning, comparative biology and taxonomic classification.</title>
        <authorList>
            <person name="Goeker M."/>
        </authorList>
    </citation>
    <scope>NUCLEOTIDE SEQUENCE [LARGE SCALE GENOMIC DNA]</scope>
    <source>
        <strain evidence="2 3">DSM 25622</strain>
    </source>
</reference>
<comment type="caution">
    <text evidence="2">The sequence shown here is derived from an EMBL/GenBank/DDBJ whole genome shotgun (WGS) entry which is preliminary data.</text>
</comment>
<gene>
    <name evidence="2" type="ORF">FHS87_002477</name>
</gene>
<dbReference type="GO" id="GO:0003677">
    <property type="term" value="F:DNA binding"/>
    <property type="evidence" value="ECO:0007669"/>
    <property type="project" value="InterPro"/>
</dbReference>